<sequence>MITRLVSRIPFWQKAGLVLAILFGGIVLADRLFPPPLDQVRTSVVALDRNGEWLHGFTVIDRDGERRWRLQADLEEIDPLFVERLIAIEDKRFYDHAGVDPLAVFRATGSLIRHGEVVSGASTITMQTARLLEPRPRTIPSKLIEMVRALQLEARLSKEEILELYLTLAPYGGNVEGVRAASLTWFGKEPSQLTDAQQALLISLPQAPEARRPDRRPEAAAAGRRIILAKLEEAGKISPRLAAEADEAVLPSGRQSFPRHAWHAAYAAASAMPQGGEARLSLDGRLQAMAERMAADYSKASGDRANAAILIVENGGRKVRALAGSAGLDLPGGWIDMTAARRSPGSTLKPFIYGLAFEDGLATGRTLIDDAPYSFDGYKPENFNREFNGDVTLAEALQHSLNVPAVLTLDKIGPDRFAASLKASGVAAQMPDSSDRRASLAIALGGLGLSARDLAMLYAGLAEGGEVLPLDWLAEEGEKPEPYRFMSANNAAEITAILKAAPTPAGRTPTALTARAPQIAFKTGTSYGYRDAWAAGYTDDYTVIVWTGHASGQPRPGHTGRDAALPVMFAVFDRLETLSRPQGPAPVFDDLKAGTALARLDRDEGRGDPEIVFPENGVALYLSSRDSAKGYTLAARGGQGGYRWYVDGAPVAPDAIGNRPVWKPSGPGFYQVTVVDAAGSSSTSSISVTGAG</sequence>
<dbReference type="Proteomes" id="UP000818603">
    <property type="component" value="Unassembled WGS sequence"/>
</dbReference>
<dbReference type="Gene3D" id="1.10.3810.10">
    <property type="entry name" value="Biosynthetic peptidoglycan transglycosylase-like"/>
    <property type="match status" value="1"/>
</dbReference>
<evidence type="ECO:0000256" key="10">
    <source>
        <dbReference type="ARBA" id="ARBA00044770"/>
    </source>
</evidence>
<evidence type="ECO:0000256" key="7">
    <source>
        <dbReference type="ARBA" id="ARBA00022679"/>
    </source>
</evidence>
<dbReference type="SUPFAM" id="SSF53955">
    <property type="entry name" value="Lysozyme-like"/>
    <property type="match status" value="1"/>
</dbReference>
<evidence type="ECO:0000256" key="3">
    <source>
        <dbReference type="ARBA" id="ARBA00007739"/>
    </source>
</evidence>
<dbReference type="PANTHER" id="PTHR32282">
    <property type="entry name" value="BINDING PROTEIN TRANSPEPTIDASE, PUTATIVE-RELATED"/>
    <property type="match status" value="1"/>
</dbReference>
<evidence type="ECO:0000256" key="9">
    <source>
        <dbReference type="ARBA" id="ARBA00023268"/>
    </source>
</evidence>
<evidence type="ECO:0000313" key="17">
    <source>
        <dbReference type="Proteomes" id="UP000621856"/>
    </source>
</evidence>
<dbReference type="EMBL" id="BMGZ01000001">
    <property type="protein sequence ID" value="GGH94202.1"/>
    <property type="molecule type" value="Genomic_DNA"/>
</dbReference>
<gene>
    <name evidence="15" type="primary">pbpZ</name>
    <name evidence="16" type="synonym">pbpC</name>
    <name evidence="16" type="ORF">FF098_003900</name>
    <name evidence="15" type="ORF">GCM10011355_07830</name>
</gene>
<dbReference type="GO" id="GO:0030288">
    <property type="term" value="C:outer membrane-bounded periplasmic space"/>
    <property type="evidence" value="ECO:0007669"/>
    <property type="project" value="TreeGrafter"/>
</dbReference>
<evidence type="ECO:0000256" key="4">
    <source>
        <dbReference type="ARBA" id="ARBA00022645"/>
    </source>
</evidence>
<reference evidence="16 18" key="2">
    <citation type="submission" date="2020-02" db="EMBL/GenBank/DDBJ databases">
        <title>Genome sequence of Parvularcula flava strain NH6-79.</title>
        <authorList>
            <person name="Abdul Karim M.H."/>
            <person name="Lam M.Q."/>
            <person name="Chen S.J."/>
            <person name="Yahya A."/>
            <person name="Shahir S."/>
            <person name="Shamsir M.S."/>
            <person name="Chong C.S."/>
        </authorList>
    </citation>
    <scope>NUCLEOTIDE SEQUENCE [LARGE SCALE GENOMIC DNA]</scope>
    <source>
        <strain evidence="16 18">NH6-79</strain>
    </source>
</reference>
<dbReference type="InterPro" id="IPR009647">
    <property type="entry name" value="PBP_C"/>
</dbReference>
<dbReference type="GO" id="GO:0006508">
    <property type="term" value="P:proteolysis"/>
    <property type="evidence" value="ECO:0007669"/>
    <property type="project" value="UniProtKB-KW"/>
</dbReference>
<evidence type="ECO:0000256" key="5">
    <source>
        <dbReference type="ARBA" id="ARBA00022670"/>
    </source>
</evidence>
<dbReference type="Pfam" id="PF00912">
    <property type="entry name" value="Transgly"/>
    <property type="match status" value="1"/>
</dbReference>
<dbReference type="GO" id="GO:0008658">
    <property type="term" value="F:penicillin binding"/>
    <property type="evidence" value="ECO:0007669"/>
    <property type="project" value="InterPro"/>
</dbReference>
<dbReference type="InterPro" id="IPR023346">
    <property type="entry name" value="Lysozyme-like_dom_sf"/>
</dbReference>
<dbReference type="Gene3D" id="3.40.710.10">
    <property type="entry name" value="DD-peptidase/beta-lactamase superfamily"/>
    <property type="match status" value="1"/>
</dbReference>
<evidence type="ECO:0000256" key="2">
    <source>
        <dbReference type="ARBA" id="ARBA00007090"/>
    </source>
</evidence>
<dbReference type="SUPFAM" id="SSF56601">
    <property type="entry name" value="beta-lactamase/transpeptidase-like"/>
    <property type="match status" value="1"/>
</dbReference>
<keyword evidence="8" id="KW-0378">Hydrolase</keyword>
<evidence type="ECO:0000313" key="15">
    <source>
        <dbReference type="EMBL" id="GGH94202.1"/>
    </source>
</evidence>
<dbReference type="UniPathway" id="UPA00219"/>
<keyword evidence="18" id="KW-1185">Reference proteome</keyword>
<dbReference type="InterPro" id="IPR036950">
    <property type="entry name" value="PBP_transglycosylase"/>
</dbReference>
<dbReference type="Proteomes" id="UP000621856">
    <property type="component" value="Unassembled WGS sequence"/>
</dbReference>
<evidence type="ECO:0000256" key="1">
    <source>
        <dbReference type="ARBA" id="ARBA00004752"/>
    </source>
</evidence>
<evidence type="ECO:0000256" key="11">
    <source>
        <dbReference type="ARBA" id="ARBA00049902"/>
    </source>
</evidence>
<protein>
    <recommendedName>
        <fullName evidence="10">peptidoglycan glycosyltransferase</fullName>
        <ecNumber evidence="10">2.4.99.28</ecNumber>
    </recommendedName>
</protein>
<organism evidence="15 17">
    <name type="scientific">Aquisalinus luteolus</name>
    <dbReference type="NCBI Taxonomy" id="1566827"/>
    <lineage>
        <taxon>Bacteria</taxon>
        <taxon>Pseudomonadati</taxon>
        <taxon>Pseudomonadota</taxon>
        <taxon>Alphaproteobacteria</taxon>
        <taxon>Parvularculales</taxon>
        <taxon>Parvularculaceae</taxon>
        <taxon>Aquisalinus</taxon>
    </lineage>
</organism>
<dbReference type="Pfam" id="PF06832">
    <property type="entry name" value="BiPBP_C"/>
    <property type="match status" value="1"/>
</dbReference>
<dbReference type="GO" id="GO:0009252">
    <property type="term" value="P:peptidoglycan biosynthetic process"/>
    <property type="evidence" value="ECO:0007669"/>
    <property type="project" value="UniProtKB-UniPathway"/>
</dbReference>
<keyword evidence="5" id="KW-0645">Protease</keyword>
<dbReference type="InterPro" id="IPR012338">
    <property type="entry name" value="Beta-lactam/transpept-like"/>
</dbReference>
<dbReference type="EMBL" id="VCJR02000001">
    <property type="protein sequence ID" value="NHK27046.1"/>
    <property type="molecule type" value="Genomic_DNA"/>
</dbReference>
<comment type="catalytic activity">
    <reaction evidence="11">
        <text>[GlcNAc-(1-&gt;4)-Mur2Ac(oyl-L-Ala-gamma-D-Glu-L-Lys-D-Ala-D-Ala)](n)-di-trans,octa-cis-undecaprenyl diphosphate + beta-D-GlcNAc-(1-&gt;4)-Mur2Ac(oyl-L-Ala-gamma-D-Glu-L-Lys-D-Ala-D-Ala)-di-trans,octa-cis-undecaprenyl diphosphate = [GlcNAc-(1-&gt;4)-Mur2Ac(oyl-L-Ala-gamma-D-Glu-L-Lys-D-Ala-D-Ala)](n+1)-di-trans,octa-cis-undecaprenyl diphosphate + di-trans,octa-cis-undecaprenyl diphosphate + H(+)</text>
        <dbReference type="Rhea" id="RHEA:23708"/>
        <dbReference type="Rhea" id="RHEA-COMP:9602"/>
        <dbReference type="Rhea" id="RHEA-COMP:9603"/>
        <dbReference type="ChEBI" id="CHEBI:15378"/>
        <dbReference type="ChEBI" id="CHEBI:58405"/>
        <dbReference type="ChEBI" id="CHEBI:60033"/>
        <dbReference type="ChEBI" id="CHEBI:78435"/>
        <dbReference type="EC" id="2.4.99.28"/>
    </reaction>
</comment>
<proteinExistence type="inferred from homology"/>
<dbReference type="InterPro" id="IPR050396">
    <property type="entry name" value="Glycosyltr_51/Transpeptidase"/>
</dbReference>
<feature type="domain" description="Glycosyl transferase family 51" evidence="13">
    <location>
        <begin position="64"/>
        <end position="231"/>
    </location>
</feature>
<dbReference type="PANTHER" id="PTHR32282:SF15">
    <property type="entry name" value="PENICILLIN-BINDING PROTEIN 1C"/>
    <property type="match status" value="1"/>
</dbReference>
<dbReference type="Pfam" id="PF00905">
    <property type="entry name" value="Transpeptidase"/>
    <property type="match status" value="1"/>
</dbReference>
<evidence type="ECO:0000259" key="14">
    <source>
        <dbReference type="Pfam" id="PF06832"/>
    </source>
</evidence>
<evidence type="ECO:0000259" key="13">
    <source>
        <dbReference type="Pfam" id="PF00912"/>
    </source>
</evidence>
<keyword evidence="4" id="KW-0121">Carboxypeptidase</keyword>
<dbReference type="InterPro" id="IPR001460">
    <property type="entry name" value="PCN-bd_Tpept"/>
</dbReference>
<feature type="domain" description="Penicillin-binding C-terminal" evidence="14">
    <location>
        <begin position="602"/>
        <end position="683"/>
    </location>
</feature>
<feature type="domain" description="Penicillin-binding protein transpeptidase" evidence="12">
    <location>
        <begin position="336"/>
        <end position="549"/>
    </location>
</feature>
<evidence type="ECO:0000256" key="8">
    <source>
        <dbReference type="ARBA" id="ARBA00022801"/>
    </source>
</evidence>
<evidence type="ECO:0000313" key="18">
    <source>
        <dbReference type="Proteomes" id="UP000818603"/>
    </source>
</evidence>
<keyword evidence="6" id="KW-0328">Glycosyltransferase</keyword>
<evidence type="ECO:0000256" key="6">
    <source>
        <dbReference type="ARBA" id="ARBA00022676"/>
    </source>
</evidence>
<reference evidence="15" key="1">
    <citation type="journal article" date="2014" name="Int. J. Syst. Evol. Microbiol.">
        <title>Complete genome sequence of Corynebacterium casei LMG S-19264T (=DSM 44701T), isolated from a smear-ripened cheese.</title>
        <authorList>
            <consortium name="US DOE Joint Genome Institute (JGI-PGF)"/>
            <person name="Walter F."/>
            <person name="Albersmeier A."/>
            <person name="Kalinowski J."/>
            <person name="Ruckert C."/>
        </authorList>
    </citation>
    <scope>NUCLEOTIDE SEQUENCE</scope>
    <source>
        <strain evidence="15">CGMCC 1.14984</strain>
    </source>
</reference>
<dbReference type="InterPro" id="IPR011815">
    <property type="entry name" value="PBP_1c"/>
</dbReference>
<comment type="pathway">
    <text evidence="1">Cell wall biogenesis; peptidoglycan biosynthesis.</text>
</comment>
<dbReference type="NCBIfam" id="TIGR02073">
    <property type="entry name" value="PBP_1c"/>
    <property type="match status" value="1"/>
</dbReference>
<keyword evidence="7" id="KW-0808">Transferase</keyword>
<dbReference type="RefSeq" id="WP_155137657.1">
    <property type="nucleotide sequence ID" value="NZ_BMGZ01000001.1"/>
</dbReference>
<comment type="caution">
    <text evidence="15">The sequence shown here is derived from an EMBL/GenBank/DDBJ whole genome shotgun (WGS) entry which is preliminary data.</text>
</comment>
<evidence type="ECO:0000313" key="16">
    <source>
        <dbReference type="EMBL" id="NHK27046.1"/>
    </source>
</evidence>
<dbReference type="GO" id="GO:0008955">
    <property type="term" value="F:peptidoglycan glycosyltransferase activity"/>
    <property type="evidence" value="ECO:0007669"/>
    <property type="project" value="UniProtKB-EC"/>
</dbReference>
<name>A0A8J3A223_9PROT</name>
<dbReference type="InterPro" id="IPR001264">
    <property type="entry name" value="Glyco_trans_51"/>
</dbReference>
<accession>A0A8J3A223</accession>
<keyword evidence="9" id="KW-0511">Multifunctional enzyme</keyword>
<reference evidence="15" key="3">
    <citation type="submission" date="2020-09" db="EMBL/GenBank/DDBJ databases">
        <authorList>
            <person name="Sun Q."/>
            <person name="Zhou Y."/>
        </authorList>
    </citation>
    <scope>NUCLEOTIDE SEQUENCE</scope>
    <source>
        <strain evidence="15">CGMCC 1.14984</strain>
    </source>
</reference>
<dbReference type="EC" id="2.4.99.28" evidence="10"/>
<evidence type="ECO:0000259" key="12">
    <source>
        <dbReference type="Pfam" id="PF00905"/>
    </source>
</evidence>
<dbReference type="GO" id="GO:0004180">
    <property type="term" value="F:carboxypeptidase activity"/>
    <property type="evidence" value="ECO:0007669"/>
    <property type="project" value="UniProtKB-KW"/>
</dbReference>
<dbReference type="AlphaFoldDB" id="A0A8J3A223"/>
<comment type="similarity">
    <text evidence="2">In the C-terminal section; belongs to the transpeptidase family.</text>
</comment>
<comment type="similarity">
    <text evidence="3">In the N-terminal section; belongs to the glycosyltransferase 51 family.</text>
</comment>